<dbReference type="InterPro" id="IPR017508">
    <property type="entry name" value="HipA_N1"/>
</dbReference>
<accession>A0A940DS06</accession>
<dbReference type="Proteomes" id="UP000725002">
    <property type="component" value="Unassembled WGS sequence"/>
</dbReference>
<sequence>MKHIVITVRLWGMEVGRLQWDSRRGNSVFAYSTDFLNSGYDIAPLSNSTRTMEARLPVWGNREKLYGGLPPFIADSLPDNWGNKVFEQWALENGLRRHDITPLEKLAYIGKRGMGALEFEPHVGPNGNDEALHIERLTELATKIYRQRENTGIVLDDSLTMQSLFEVGTSAGGRQAKAIIAINGETGEVRSGQAKSDSTFKHYILKFDMDYEYCYPATLLEMVYYEMAVAAGIRIMPSKLLEVEGRRHFLTERFDRKGENKIHVQTLAAINPLAESYEDLFKTARKINVAKSEIIALFRQTVFNFLAGNTDDHNKNFSFTMGRDGVWHLAPAYDLTFTWRSPQSEYPHCLSLRGRTDGKDILKELSDFARDEGIPAPDRIICQVAEAICSFRLLCEKYKVPSFWTDFIEESLHEFAPESYKEKLSGWQNGKVPSYHEYAHHIENARLELSERGNLHLYATIDGKEMKYIISKDSETVHDILSGESSENSPQTIKKLVSKFLLPKIASRCDRL</sequence>
<organism evidence="6 7">
    <name type="scientific">Candidatus Cryptobacteroides avicola</name>
    <dbReference type="NCBI Taxonomy" id="2840757"/>
    <lineage>
        <taxon>Bacteria</taxon>
        <taxon>Pseudomonadati</taxon>
        <taxon>Bacteroidota</taxon>
        <taxon>Bacteroidia</taxon>
        <taxon>Bacteroidales</taxon>
        <taxon>Candidatus Cryptobacteroides</taxon>
    </lineage>
</organism>
<comment type="caution">
    <text evidence="6">The sequence shown here is derived from an EMBL/GenBank/DDBJ whole genome shotgun (WGS) entry which is preliminary data.</text>
</comment>
<evidence type="ECO:0000259" key="4">
    <source>
        <dbReference type="Pfam" id="PF07804"/>
    </source>
</evidence>
<evidence type="ECO:0000256" key="3">
    <source>
        <dbReference type="ARBA" id="ARBA00022777"/>
    </source>
</evidence>
<dbReference type="AlphaFoldDB" id="A0A940DS06"/>
<protein>
    <submittedName>
        <fullName evidence="6">Type II toxin-antitoxin system HipA family toxin</fullName>
    </submittedName>
</protein>
<reference evidence="6" key="1">
    <citation type="submission" date="2020-10" db="EMBL/GenBank/DDBJ databases">
        <authorList>
            <person name="Gilroy R."/>
        </authorList>
    </citation>
    <scope>NUCLEOTIDE SEQUENCE</scope>
    <source>
        <strain evidence="6">G3-8215</strain>
    </source>
</reference>
<evidence type="ECO:0000313" key="6">
    <source>
        <dbReference type="EMBL" id="MBO8482736.1"/>
    </source>
</evidence>
<evidence type="ECO:0000256" key="1">
    <source>
        <dbReference type="ARBA" id="ARBA00010164"/>
    </source>
</evidence>
<keyword evidence="2" id="KW-0808">Transferase</keyword>
<feature type="domain" description="HipA N-terminal subdomain 1" evidence="5">
    <location>
        <begin position="7"/>
        <end position="119"/>
    </location>
</feature>
<dbReference type="Pfam" id="PF07804">
    <property type="entry name" value="HipA_C"/>
    <property type="match status" value="1"/>
</dbReference>
<dbReference type="GO" id="GO:0005829">
    <property type="term" value="C:cytosol"/>
    <property type="evidence" value="ECO:0007669"/>
    <property type="project" value="TreeGrafter"/>
</dbReference>
<dbReference type="InterPro" id="IPR052028">
    <property type="entry name" value="HipA_Ser/Thr_kinase"/>
</dbReference>
<dbReference type="PANTHER" id="PTHR37419:SF8">
    <property type="entry name" value="TOXIN YJJJ"/>
    <property type="match status" value="1"/>
</dbReference>
<evidence type="ECO:0000259" key="5">
    <source>
        <dbReference type="Pfam" id="PF13657"/>
    </source>
</evidence>
<dbReference type="Gene3D" id="1.10.1070.20">
    <property type="match status" value="1"/>
</dbReference>
<dbReference type="EMBL" id="JADILV010000007">
    <property type="protein sequence ID" value="MBO8482736.1"/>
    <property type="molecule type" value="Genomic_DNA"/>
</dbReference>
<evidence type="ECO:0000256" key="2">
    <source>
        <dbReference type="ARBA" id="ARBA00022679"/>
    </source>
</evidence>
<keyword evidence="3" id="KW-0418">Kinase</keyword>
<gene>
    <name evidence="6" type="ORF">IAB75_01245</name>
</gene>
<evidence type="ECO:0000313" key="7">
    <source>
        <dbReference type="Proteomes" id="UP000725002"/>
    </source>
</evidence>
<name>A0A940DS06_9BACT</name>
<dbReference type="InterPro" id="IPR012893">
    <property type="entry name" value="HipA-like_C"/>
</dbReference>
<dbReference type="GO" id="GO:0004674">
    <property type="term" value="F:protein serine/threonine kinase activity"/>
    <property type="evidence" value="ECO:0007669"/>
    <property type="project" value="TreeGrafter"/>
</dbReference>
<proteinExistence type="inferred from homology"/>
<comment type="similarity">
    <text evidence="1">Belongs to the HipA Ser/Thr kinase family.</text>
</comment>
<dbReference type="PANTHER" id="PTHR37419">
    <property type="entry name" value="SERINE/THREONINE-PROTEIN KINASE TOXIN HIPA"/>
    <property type="match status" value="1"/>
</dbReference>
<dbReference type="Pfam" id="PF13657">
    <property type="entry name" value="Couple_hipA"/>
    <property type="match status" value="1"/>
</dbReference>
<feature type="domain" description="HipA-like C-terminal" evidence="4">
    <location>
        <begin position="169"/>
        <end position="388"/>
    </location>
</feature>
<reference evidence="6" key="2">
    <citation type="journal article" date="2021" name="PeerJ">
        <title>Extensive microbial diversity within the chicken gut microbiome revealed by metagenomics and culture.</title>
        <authorList>
            <person name="Gilroy R."/>
            <person name="Ravi A."/>
            <person name="Getino M."/>
            <person name="Pursley I."/>
            <person name="Horton D.L."/>
            <person name="Alikhan N.F."/>
            <person name="Baker D."/>
            <person name="Gharbi K."/>
            <person name="Hall N."/>
            <person name="Watson M."/>
            <person name="Adriaenssens E.M."/>
            <person name="Foster-Nyarko E."/>
            <person name="Jarju S."/>
            <person name="Secka A."/>
            <person name="Antonio M."/>
            <person name="Oren A."/>
            <person name="Chaudhuri R.R."/>
            <person name="La Ragione R."/>
            <person name="Hildebrand F."/>
            <person name="Pallen M.J."/>
        </authorList>
    </citation>
    <scope>NUCLEOTIDE SEQUENCE</scope>
    <source>
        <strain evidence="6">G3-8215</strain>
    </source>
</reference>